<feature type="domain" description="Polymerase nucleotidyl transferase" evidence="1">
    <location>
        <begin position="5"/>
        <end position="51"/>
    </location>
</feature>
<dbReference type="InterPro" id="IPR043519">
    <property type="entry name" value="NT_sf"/>
</dbReference>
<reference evidence="3" key="1">
    <citation type="journal article" date="2016" name="Syst. Appl. Microbiol.">
        <title>Thermococcus piezophilus sp. nov., a novel hyperthermophilic and piezophilic archaeon with a broad pressure range for growth, isolated from a deepest hydrothermal vent at the Mid-Cayman Rise.</title>
        <authorList>
            <person name="Dalmasso C."/>
            <person name="Oger P."/>
            <person name="Selva G."/>
            <person name="Courtine D."/>
            <person name="L'Haridon S."/>
            <person name="Garlaschelli A."/>
            <person name="Roussel E."/>
            <person name="Miyazaki J."/>
            <person name="Reveillaud J."/>
            <person name="Jebbar M."/>
            <person name="Takai K."/>
            <person name="Maignien L."/>
            <person name="Alain K."/>
        </authorList>
    </citation>
    <scope>NUCLEOTIDE SEQUENCE [LARGE SCALE GENOMIC DNA]</scope>
    <source>
        <strain evidence="3">CDGS</strain>
    </source>
</reference>
<dbReference type="OrthoDB" id="9287at2157"/>
<sequence length="59" mass="6489">MKVEGLIECLRQKLGRVPGLHSLILFGSLVGGDFIPGTSDVDFFSILDDGVEWLWPEEG</sequence>
<evidence type="ECO:0000259" key="1">
    <source>
        <dbReference type="Pfam" id="PF01909"/>
    </source>
</evidence>
<dbReference type="Pfam" id="PF01909">
    <property type="entry name" value="NTP_transf_2"/>
    <property type="match status" value="1"/>
</dbReference>
<organism evidence="2 3">
    <name type="scientific">Thermococcus piezophilus</name>
    <dbReference type="NCBI Taxonomy" id="1712654"/>
    <lineage>
        <taxon>Archaea</taxon>
        <taxon>Methanobacteriati</taxon>
        <taxon>Methanobacteriota</taxon>
        <taxon>Thermococci</taxon>
        <taxon>Thermococcales</taxon>
        <taxon>Thermococcaceae</taxon>
        <taxon>Thermococcus</taxon>
    </lineage>
</organism>
<dbReference type="EMBL" id="CP015520">
    <property type="protein sequence ID" value="ANF22176.1"/>
    <property type="molecule type" value="Genomic_DNA"/>
</dbReference>
<dbReference type="Proteomes" id="UP000076969">
    <property type="component" value="Chromosome"/>
</dbReference>
<dbReference type="RefSeq" id="WP_068664614.1">
    <property type="nucleotide sequence ID" value="NZ_CP015520.1"/>
</dbReference>
<keyword evidence="3" id="KW-1185">Reference proteome</keyword>
<protein>
    <recommendedName>
        <fullName evidence="1">Polymerase nucleotidyl transferase domain-containing protein</fullName>
    </recommendedName>
</protein>
<dbReference type="Gene3D" id="3.30.460.10">
    <property type="entry name" value="Beta Polymerase, domain 2"/>
    <property type="match status" value="1"/>
</dbReference>
<evidence type="ECO:0000313" key="3">
    <source>
        <dbReference type="Proteomes" id="UP000076969"/>
    </source>
</evidence>
<dbReference type="AlphaFoldDB" id="A0A172WFR6"/>
<accession>A0A172WFR6</accession>
<dbReference type="STRING" id="1712654.A7C91_02475"/>
<evidence type="ECO:0000313" key="2">
    <source>
        <dbReference type="EMBL" id="ANF22176.1"/>
    </source>
</evidence>
<name>A0A172WFR6_9EURY</name>
<dbReference type="InterPro" id="IPR002934">
    <property type="entry name" value="Polymerase_NTP_transf_dom"/>
</dbReference>
<dbReference type="GO" id="GO:0016779">
    <property type="term" value="F:nucleotidyltransferase activity"/>
    <property type="evidence" value="ECO:0007669"/>
    <property type="project" value="InterPro"/>
</dbReference>
<dbReference type="KEGG" id="tpie:A7C91_02475"/>
<dbReference type="SUPFAM" id="SSF81301">
    <property type="entry name" value="Nucleotidyltransferase"/>
    <property type="match status" value="1"/>
</dbReference>
<proteinExistence type="predicted"/>
<gene>
    <name evidence="2" type="ORF">A7C91_02475</name>
</gene>
<dbReference type="GeneID" id="62239311"/>